<proteinExistence type="inferred from homology"/>
<organism evidence="6 7">
    <name type="scientific">Paracoccus tegillarcae</name>
    <dbReference type="NCBI Taxonomy" id="1529068"/>
    <lineage>
        <taxon>Bacteria</taxon>
        <taxon>Pseudomonadati</taxon>
        <taxon>Pseudomonadota</taxon>
        <taxon>Alphaproteobacteria</taxon>
        <taxon>Rhodobacterales</taxon>
        <taxon>Paracoccaceae</taxon>
        <taxon>Paracoccus</taxon>
    </lineage>
</organism>
<dbReference type="EMBL" id="CP025408">
    <property type="protein sequence ID" value="AUH34322.1"/>
    <property type="molecule type" value="Genomic_DNA"/>
</dbReference>
<feature type="binding site" evidence="4">
    <location>
        <position position="334"/>
    </location>
    <ligand>
        <name>Ca(2+)</name>
        <dbReference type="ChEBI" id="CHEBI:29108"/>
    </ligand>
</feature>
<name>A0A2K9F1S8_9RHOB</name>
<keyword evidence="7" id="KW-1185">Reference proteome</keyword>
<keyword evidence="5" id="KW-0812">Transmembrane</keyword>
<dbReference type="InterPro" id="IPR043147">
    <property type="entry name" value="Penicillin_amidase_A-knob"/>
</dbReference>
<accession>A0A2K9F1S8</accession>
<gene>
    <name evidence="6" type="ORF">CUV01_13835</name>
</gene>
<comment type="similarity">
    <text evidence="1">Belongs to the peptidase S45 family.</text>
</comment>
<dbReference type="InterPro" id="IPR014395">
    <property type="entry name" value="Pen/GL7ACA/AHL_acylase"/>
</dbReference>
<keyword evidence="5" id="KW-0472">Membrane</keyword>
<evidence type="ECO:0000256" key="3">
    <source>
        <dbReference type="ARBA" id="ARBA00023145"/>
    </source>
</evidence>
<evidence type="ECO:0000256" key="2">
    <source>
        <dbReference type="ARBA" id="ARBA00022801"/>
    </source>
</evidence>
<feature type="binding site" evidence="4">
    <location>
        <position position="195"/>
    </location>
    <ligand>
        <name>Ca(2+)</name>
        <dbReference type="ChEBI" id="CHEBI:29108"/>
    </ligand>
</feature>
<evidence type="ECO:0000313" key="7">
    <source>
        <dbReference type="Proteomes" id="UP000233742"/>
    </source>
</evidence>
<comment type="cofactor">
    <cofactor evidence="4">
        <name>Ca(2+)</name>
        <dbReference type="ChEBI" id="CHEBI:29108"/>
    </cofactor>
    <text evidence="4">Binds 1 Ca(2+) ion per dimer.</text>
</comment>
<dbReference type="SUPFAM" id="SSF56235">
    <property type="entry name" value="N-terminal nucleophile aminohydrolases (Ntn hydrolases)"/>
    <property type="match status" value="1"/>
</dbReference>
<dbReference type="InterPro" id="IPR043146">
    <property type="entry name" value="Penicillin_amidase_N_B-knob"/>
</dbReference>
<dbReference type="Gene3D" id="3.60.20.10">
    <property type="entry name" value="Glutamine Phosphoribosylpyrophosphate, subunit 1, domain 1"/>
    <property type="match status" value="1"/>
</dbReference>
<dbReference type="GO" id="GO:0046872">
    <property type="term" value="F:metal ion binding"/>
    <property type="evidence" value="ECO:0007669"/>
    <property type="project" value="UniProtKB-KW"/>
</dbReference>
<dbReference type="GO" id="GO:0017000">
    <property type="term" value="P:antibiotic biosynthetic process"/>
    <property type="evidence" value="ECO:0007669"/>
    <property type="project" value="InterPro"/>
</dbReference>
<evidence type="ECO:0000256" key="5">
    <source>
        <dbReference type="SAM" id="Phobius"/>
    </source>
</evidence>
<dbReference type="PANTHER" id="PTHR34218">
    <property type="entry name" value="PEPTIDASE S45 PENICILLIN AMIDASE"/>
    <property type="match status" value="1"/>
</dbReference>
<keyword evidence="4" id="KW-0106">Calcium</keyword>
<keyword evidence="4" id="KW-0479">Metal-binding</keyword>
<evidence type="ECO:0000313" key="6">
    <source>
        <dbReference type="EMBL" id="AUH34322.1"/>
    </source>
</evidence>
<keyword evidence="2" id="KW-0378">Hydrolase</keyword>
<dbReference type="Gene3D" id="2.30.120.10">
    <property type="match status" value="1"/>
</dbReference>
<reference evidence="6 7" key="1">
    <citation type="submission" date="2017-12" db="EMBL/GenBank/DDBJ databases">
        <authorList>
            <person name="Hurst M.R.H."/>
        </authorList>
    </citation>
    <scope>NUCLEOTIDE SEQUENCE [LARGE SCALE GENOMIC DNA]</scope>
    <source>
        <strain evidence="6 7">BM15</strain>
    </source>
</reference>
<dbReference type="KEGG" id="paro:CUV01_13835"/>
<dbReference type="OrthoDB" id="9760084at2"/>
<dbReference type="Gene3D" id="1.10.439.10">
    <property type="entry name" value="Penicillin Amidohydrolase, domain 1"/>
    <property type="match status" value="1"/>
</dbReference>
<dbReference type="InterPro" id="IPR002692">
    <property type="entry name" value="S45"/>
</dbReference>
<keyword evidence="5" id="KW-1133">Transmembrane helix</keyword>
<dbReference type="InterPro" id="IPR023343">
    <property type="entry name" value="Penicillin_amidase_dom1"/>
</dbReference>
<protein>
    <submittedName>
        <fullName evidence="6">Penicillin acylase family protein</fullName>
    </submittedName>
</protein>
<keyword evidence="3" id="KW-0865">Zymogen</keyword>
<sequence length="812" mass="87036">MLTLFRWLLRLTIGLIIGMVVVTLLIWYFATRSLPDYDATYEMAGLGGPVEIVRSTENVPHIFGNSDTDAFFALGVAHAQDRLFQMTVLRRAAQGRLAELYGVSAYRGDDLARRLGLYRHGRASLAAQDDYTRAALEAYSTGVNEWITQINRDASGRGAPEFFMYPDEIAAWKPADSLAILKLLAASSSTAIREEILRARLAIARPDIGPQLVARPGDPALPDYASLFPGARLQPQSHTNETAPTWDQTLAGYLEPGLGLSGTGLAAAPDRTAAQGSLLANDPQGPLTAPGLWYLARLQLQGGGIIGGTIPGIPAILSGRNTEMAWGITPAGVDDTDVFIEELQPGDFTRYRGADGWTEFTTRREVIRIRDAEDQTMTLRWTANGAVLPSVDFSLAEVTPRGHVAALSWTGASDSDTTMSALVGLMRSTDRAAATATLDGIVAPVLQVTLADRRGVDQVLAGHVPRRDAAHPTGGYLPAPGWVRASTWQGTAPASEVLGNSSPGQGGTDGVVLATGEGSGGSRLSRLTRLADDREVHSRESFIAIQLDIVSPVARALLPLVGADLWFTGEPAASGTPERQRQDALSLLAEWDGAMNEHLPEPVIYSAWMFALQDRLIRDELGPMADDITTIYPAFLESVFRNRGGAAVWCDVNQSAPVEDCATVARQALDAAILDLTDRYGPDVTSWRWGDLHVASHLHPALGHLPGLGWVMNLTQSTSGGNFTLAQAGMLGNGPNPYRNVTGAGYRGIYDLADPDSSVFVISTGQSGHPLSRHYDDLAGRWRRGEYIGMSLDPALARAAATGITRLNPAQP</sequence>
<feature type="transmembrane region" description="Helical" evidence="5">
    <location>
        <begin position="7"/>
        <end position="30"/>
    </location>
</feature>
<dbReference type="Proteomes" id="UP000233742">
    <property type="component" value="Chromosome"/>
</dbReference>
<evidence type="ECO:0000256" key="1">
    <source>
        <dbReference type="ARBA" id="ARBA00006586"/>
    </source>
</evidence>
<feature type="binding site" evidence="4">
    <location>
        <position position="337"/>
    </location>
    <ligand>
        <name>Ca(2+)</name>
        <dbReference type="ChEBI" id="CHEBI:29108"/>
    </ligand>
</feature>
<dbReference type="GO" id="GO:0016811">
    <property type="term" value="F:hydrolase activity, acting on carbon-nitrogen (but not peptide) bonds, in linear amides"/>
    <property type="evidence" value="ECO:0007669"/>
    <property type="project" value="InterPro"/>
</dbReference>
<dbReference type="InterPro" id="IPR029055">
    <property type="entry name" value="Ntn_hydrolases_N"/>
</dbReference>
<dbReference type="PIRSF" id="PIRSF001227">
    <property type="entry name" value="Pen_acylase"/>
    <property type="match status" value="1"/>
</dbReference>
<dbReference type="RefSeq" id="WP_101460984.1">
    <property type="nucleotide sequence ID" value="NZ_CP025408.1"/>
</dbReference>
<dbReference type="Gene3D" id="1.10.1400.10">
    <property type="match status" value="1"/>
</dbReference>
<dbReference type="Pfam" id="PF01804">
    <property type="entry name" value="Penicil_amidase"/>
    <property type="match status" value="1"/>
</dbReference>
<dbReference type="PANTHER" id="PTHR34218:SF4">
    <property type="entry name" value="ACYL-HOMOSERINE LACTONE ACYLASE QUIP"/>
    <property type="match status" value="1"/>
</dbReference>
<dbReference type="AlphaFoldDB" id="A0A2K9F1S8"/>
<evidence type="ECO:0000256" key="4">
    <source>
        <dbReference type="PIRSR" id="PIRSR001227-2"/>
    </source>
</evidence>